<dbReference type="EMBL" id="CP072801">
    <property type="protein sequence ID" value="QTR45492.1"/>
    <property type="molecule type" value="Genomic_DNA"/>
</dbReference>
<proteinExistence type="predicted"/>
<dbReference type="RefSeq" id="WP_210221902.1">
    <property type="nucleotide sequence ID" value="NZ_CP072801.1"/>
</dbReference>
<dbReference type="NCBIfam" id="NF037970">
    <property type="entry name" value="vanZ_1"/>
    <property type="match status" value="1"/>
</dbReference>
<reference evidence="2 3" key="1">
    <citation type="submission" date="2021-04" db="EMBL/GenBank/DDBJ databases">
        <title>Genomics, taxonomy and metabolism of representatives of sulfur bacteria of the genus Thiothrix: Thiothrix fructosivorans QT, Thiothrix unzii A1T and three new species, Thiothrix subterranea sp. nov., Thiothrix litoralis sp. nov. and 'Candidatus Thiothrix anitrata' sp. nov.</title>
        <authorList>
            <person name="Ravin N.V."/>
            <person name="Smolyakov D."/>
            <person name="Rudenko T.S."/>
            <person name="Mardanov A.V."/>
            <person name="Beletsky A.V."/>
            <person name="Markov N.D."/>
            <person name="Fomenkov A.I."/>
            <person name="Roberts R.J."/>
            <person name="Karnachuk O.V."/>
            <person name="Novikov A."/>
            <person name="Grabovich M.Y."/>
        </authorList>
    </citation>
    <scope>NUCLEOTIDE SEQUENCE [LARGE SCALE GENOMIC DNA]</scope>
    <source>
        <strain evidence="2 3">AS</strain>
    </source>
</reference>
<sequence>MQAILLQFKLKPPHIRLILKFFFLGLALLGIGAALLPGVGTGGFPNADKFMHAGALFGFAVLLDLATPRSFWRWKVPVLLGYGAFIELLQAFTTWRSASLADFAADASGILLYWLVWRLALQRLVPHQHG</sequence>
<evidence type="ECO:0000313" key="3">
    <source>
        <dbReference type="Proteomes" id="UP000672039"/>
    </source>
</evidence>
<protein>
    <submittedName>
        <fullName evidence="2">VanZ family protein</fullName>
    </submittedName>
</protein>
<name>A0ABX7WQL7_9GAMM</name>
<gene>
    <name evidence="2" type="ORF">J9253_15990</name>
</gene>
<feature type="transmembrane region" description="Helical" evidence="1">
    <location>
        <begin position="50"/>
        <end position="67"/>
    </location>
</feature>
<accession>A0ABX7WQL7</accession>
<keyword evidence="1" id="KW-1133">Transmembrane helix</keyword>
<keyword evidence="1" id="KW-0472">Membrane</keyword>
<organism evidence="2 3">
    <name type="scientific">Thiothrix litoralis</name>
    <dbReference type="NCBI Taxonomy" id="2891210"/>
    <lineage>
        <taxon>Bacteria</taxon>
        <taxon>Pseudomonadati</taxon>
        <taxon>Pseudomonadota</taxon>
        <taxon>Gammaproteobacteria</taxon>
        <taxon>Thiotrichales</taxon>
        <taxon>Thiotrichaceae</taxon>
        <taxon>Thiothrix</taxon>
    </lineage>
</organism>
<keyword evidence="3" id="KW-1185">Reference proteome</keyword>
<evidence type="ECO:0000256" key="1">
    <source>
        <dbReference type="SAM" id="Phobius"/>
    </source>
</evidence>
<dbReference type="Proteomes" id="UP000672039">
    <property type="component" value="Chromosome"/>
</dbReference>
<evidence type="ECO:0000313" key="2">
    <source>
        <dbReference type="EMBL" id="QTR45492.1"/>
    </source>
</evidence>
<feature type="transmembrane region" description="Helical" evidence="1">
    <location>
        <begin position="21"/>
        <end position="44"/>
    </location>
</feature>
<keyword evidence="1" id="KW-0812">Transmembrane</keyword>